<protein>
    <recommendedName>
        <fullName evidence="4">DUF4404 family protein</fullName>
    </recommendedName>
</protein>
<reference evidence="2 3" key="1">
    <citation type="submission" date="2020-07" db="EMBL/GenBank/DDBJ databases">
        <title>Genomic Encyclopedia of Type Strains, Phase IV (KMG-IV): sequencing the most valuable type-strain genomes for metagenomic binning, comparative biology and taxonomic classification.</title>
        <authorList>
            <person name="Goeker M."/>
        </authorList>
    </citation>
    <scope>NUCLEOTIDE SEQUENCE [LARGE SCALE GENOMIC DNA]</scope>
    <source>
        <strain evidence="2 3">DSM 45533</strain>
    </source>
</reference>
<organism evidence="2 3">
    <name type="scientific">Nonomuraea soli</name>
    <dbReference type="NCBI Taxonomy" id="1032476"/>
    <lineage>
        <taxon>Bacteria</taxon>
        <taxon>Bacillati</taxon>
        <taxon>Actinomycetota</taxon>
        <taxon>Actinomycetes</taxon>
        <taxon>Streptosporangiales</taxon>
        <taxon>Streptosporangiaceae</taxon>
        <taxon>Nonomuraea</taxon>
    </lineage>
</organism>
<sequence>MSNTMNNAANGGVNGGVNVVNIHGGVVSGPVAVGPHAVASVTTIGSAQGTELAALLDRLEQLLTEHAEQVDEPERARRDAQDVRQELAEADPDRSRILDALRRLSVRAGEVTTIVEVVNQIRDLFG</sequence>
<name>A0A7W0CNU6_9ACTN</name>
<keyword evidence="3" id="KW-1185">Reference proteome</keyword>
<evidence type="ECO:0000313" key="3">
    <source>
        <dbReference type="Proteomes" id="UP000530928"/>
    </source>
</evidence>
<evidence type="ECO:0000313" key="2">
    <source>
        <dbReference type="EMBL" id="MBA2894634.1"/>
    </source>
</evidence>
<dbReference type="EMBL" id="JACDUR010000006">
    <property type="protein sequence ID" value="MBA2894634.1"/>
    <property type="molecule type" value="Genomic_DNA"/>
</dbReference>
<dbReference type="Proteomes" id="UP000530928">
    <property type="component" value="Unassembled WGS sequence"/>
</dbReference>
<evidence type="ECO:0000256" key="1">
    <source>
        <dbReference type="SAM" id="MobiDB-lite"/>
    </source>
</evidence>
<dbReference type="AlphaFoldDB" id="A0A7W0CNU6"/>
<comment type="caution">
    <text evidence="2">The sequence shown here is derived from an EMBL/GenBank/DDBJ whole genome shotgun (WGS) entry which is preliminary data.</text>
</comment>
<proteinExistence type="predicted"/>
<dbReference type="RefSeq" id="WP_181613384.1">
    <property type="nucleotide sequence ID" value="NZ_BAABAM010000004.1"/>
</dbReference>
<accession>A0A7W0CNU6</accession>
<feature type="region of interest" description="Disordered" evidence="1">
    <location>
        <begin position="67"/>
        <end position="91"/>
    </location>
</feature>
<gene>
    <name evidence="2" type="ORF">HNR30_006006</name>
</gene>
<evidence type="ECO:0008006" key="4">
    <source>
        <dbReference type="Google" id="ProtNLM"/>
    </source>
</evidence>